<protein>
    <submittedName>
        <fullName evidence="7">NfeD family protein</fullName>
    </submittedName>
</protein>
<evidence type="ECO:0000256" key="3">
    <source>
        <dbReference type="ARBA" id="ARBA00022989"/>
    </source>
</evidence>
<proteinExistence type="predicted"/>
<dbReference type="PANTHER" id="PTHR33507:SF3">
    <property type="entry name" value="INNER MEMBRANE PROTEIN YBBJ"/>
    <property type="match status" value="1"/>
</dbReference>
<feature type="transmembrane region" description="Helical" evidence="5">
    <location>
        <begin position="7"/>
        <end position="28"/>
    </location>
</feature>
<keyword evidence="4 5" id="KW-0472">Membrane</keyword>
<evidence type="ECO:0000256" key="2">
    <source>
        <dbReference type="ARBA" id="ARBA00022692"/>
    </source>
</evidence>
<dbReference type="Proteomes" id="UP001163152">
    <property type="component" value="Chromosome"/>
</dbReference>
<name>A0A9E9CAG5_9CYAN</name>
<dbReference type="PANTHER" id="PTHR33507">
    <property type="entry name" value="INNER MEMBRANE PROTEIN YBBJ"/>
    <property type="match status" value="1"/>
</dbReference>
<dbReference type="GO" id="GO:0005886">
    <property type="term" value="C:plasma membrane"/>
    <property type="evidence" value="ECO:0007669"/>
    <property type="project" value="TreeGrafter"/>
</dbReference>
<dbReference type="InterPro" id="IPR052165">
    <property type="entry name" value="Membrane_assoc_protease"/>
</dbReference>
<evidence type="ECO:0000256" key="4">
    <source>
        <dbReference type="ARBA" id="ARBA00023136"/>
    </source>
</evidence>
<accession>A0A9E9CAG5</accession>
<evidence type="ECO:0000256" key="5">
    <source>
        <dbReference type="SAM" id="Phobius"/>
    </source>
</evidence>
<sequence>MSLGTPLFWIIAGVSLCMLELVLPTAFIELTMGLSAIIVAIFALSVPIFSVQVALWLVLSIVLTILLRRLVPPRKHRQIEDSKEAQTLTEILPGQTGRVLYEGNSWQARCEDDDLTIAANQRVYVLERRGTTLIVLPANLLHH</sequence>
<gene>
    <name evidence="7" type="ORF">OXH18_02815</name>
</gene>
<feature type="domain" description="NfeD-like C-terminal" evidence="6">
    <location>
        <begin position="86"/>
        <end position="135"/>
    </location>
</feature>
<evidence type="ECO:0000313" key="7">
    <source>
        <dbReference type="EMBL" id="WAL60947.1"/>
    </source>
</evidence>
<evidence type="ECO:0000256" key="1">
    <source>
        <dbReference type="ARBA" id="ARBA00004141"/>
    </source>
</evidence>
<keyword evidence="3 5" id="KW-1133">Transmembrane helix</keyword>
<dbReference type="EMBL" id="CP113797">
    <property type="protein sequence ID" value="WAL60947.1"/>
    <property type="molecule type" value="Genomic_DNA"/>
</dbReference>
<organism evidence="7 8">
    <name type="scientific">Thermocoleostomius sinensis A174</name>
    <dbReference type="NCBI Taxonomy" id="2016057"/>
    <lineage>
        <taxon>Bacteria</taxon>
        <taxon>Bacillati</taxon>
        <taxon>Cyanobacteriota</taxon>
        <taxon>Cyanophyceae</taxon>
        <taxon>Oculatellales</taxon>
        <taxon>Oculatellaceae</taxon>
        <taxon>Thermocoleostomius</taxon>
    </lineage>
</organism>
<dbReference type="AlphaFoldDB" id="A0A9E9CAG5"/>
<dbReference type="RefSeq" id="WP_268610903.1">
    <property type="nucleotide sequence ID" value="NZ_CP113797.1"/>
</dbReference>
<dbReference type="KEGG" id="tsin:OXH18_02815"/>
<dbReference type="Pfam" id="PF01957">
    <property type="entry name" value="NfeD"/>
    <property type="match status" value="1"/>
</dbReference>
<dbReference type="Gene3D" id="2.40.50.140">
    <property type="entry name" value="Nucleic acid-binding proteins"/>
    <property type="match status" value="1"/>
</dbReference>
<evidence type="ECO:0000259" key="6">
    <source>
        <dbReference type="Pfam" id="PF01957"/>
    </source>
</evidence>
<feature type="transmembrane region" description="Helical" evidence="5">
    <location>
        <begin position="34"/>
        <end position="67"/>
    </location>
</feature>
<dbReference type="InterPro" id="IPR002810">
    <property type="entry name" value="NfeD-like_C"/>
</dbReference>
<keyword evidence="8" id="KW-1185">Reference proteome</keyword>
<dbReference type="InterPro" id="IPR012340">
    <property type="entry name" value="NA-bd_OB-fold"/>
</dbReference>
<comment type="subcellular location">
    <subcellularLocation>
        <location evidence="1">Membrane</location>
        <topology evidence="1">Multi-pass membrane protein</topology>
    </subcellularLocation>
</comment>
<reference evidence="7" key="1">
    <citation type="submission" date="2022-12" db="EMBL/GenBank/DDBJ databases">
        <title>Polyphasic identification of a Novel Hot-Spring Cyanobacterium Ocullathermofonsia sinensis gen nov. sp. nov. and Genomic Insights on its Adaptations to the Thermal Habitat.</title>
        <authorList>
            <person name="Daroch M."/>
            <person name="Tang J."/>
            <person name="Jiang Y."/>
        </authorList>
    </citation>
    <scope>NUCLEOTIDE SEQUENCE</scope>
    <source>
        <strain evidence="7">PKUAC-SCTA174</strain>
    </source>
</reference>
<keyword evidence="2 5" id="KW-0812">Transmembrane</keyword>
<evidence type="ECO:0000313" key="8">
    <source>
        <dbReference type="Proteomes" id="UP001163152"/>
    </source>
</evidence>